<reference evidence="2" key="1">
    <citation type="submission" date="2023-07" db="EMBL/GenBank/DDBJ databases">
        <title>draft genome sequence of fig (Ficus carica).</title>
        <authorList>
            <person name="Takahashi T."/>
            <person name="Nishimura K."/>
        </authorList>
    </citation>
    <scope>NUCLEOTIDE SEQUENCE</scope>
</reference>
<sequence>MRFVPPSRSQTQSTAASSRELVRSSPNSYPQWHLARELAPSSTNRDRRGPNLATSPLAKLRSHQPILRKLAPSQARPFATSSIRDPDHKPQRTSRP</sequence>
<comment type="caution">
    <text evidence="2">The sequence shown here is derived from an EMBL/GenBank/DDBJ whole genome shotgun (WGS) entry which is preliminary data.</text>
</comment>
<name>A0AA88AMG0_FICCA</name>
<feature type="compositionally biased region" description="Low complexity" evidence="1">
    <location>
        <begin position="7"/>
        <end position="19"/>
    </location>
</feature>
<evidence type="ECO:0000313" key="3">
    <source>
        <dbReference type="Proteomes" id="UP001187192"/>
    </source>
</evidence>
<gene>
    <name evidence="2" type="ORF">TIFTF001_025139</name>
</gene>
<dbReference type="Proteomes" id="UP001187192">
    <property type="component" value="Unassembled WGS sequence"/>
</dbReference>
<protein>
    <submittedName>
        <fullName evidence="2">Uncharacterized protein</fullName>
    </submittedName>
</protein>
<evidence type="ECO:0000313" key="2">
    <source>
        <dbReference type="EMBL" id="GMN56012.1"/>
    </source>
</evidence>
<accession>A0AA88AMG0</accession>
<proteinExistence type="predicted"/>
<evidence type="ECO:0000256" key="1">
    <source>
        <dbReference type="SAM" id="MobiDB-lite"/>
    </source>
</evidence>
<dbReference type="EMBL" id="BTGU01000061">
    <property type="protein sequence ID" value="GMN56012.1"/>
    <property type="molecule type" value="Genomic_DNA"/>
</dbReference>
<feature type="region of interest" description="Disordered" evidence="1">
    <location>
        <begin position="1"/>
        <end position="96"/>
    </location>
</feature>
<dbReference type="AlphaFoldDB" id="A0AA88AMG0"/>
<keyword evidence="3" id="KW-1185">Reference proteome</keyword>
<organism evidence="2 3">
    <name type="scientific">Ficus carica</name>
    <name type="common">Common fig</name>
    <dbReference type="NCBI Taxonomy" id="3494"/>
    <lineage>
        <taxon>Eukaryota</taxon>
        <taxon>Viridiplantae</taxon>
        <taxon>Streptophyta</taxon>
        <taxon>Embryophyta</taxon>
        <taxon>Tracheophyta</taxon>
        <taxon>Spermatophyta</taxon>
        <taxon>Magnoliopsida</taxon>
        <taxon>eudicotyledons</taxon>
        <taxon>Gunneridae</taxon>
        <taxon>Pentapetalae</taxon>
        <taxon>rosids</taxon>
        <taxon>fabids</taxon>
        <taxon>Rosales</taxon>
        <taxon>Moraceae</taxon>
        <taxon>Ficeae</taxon>
        <taxon>Ficus</taxon>
    </lineage>
</organism>